<gene>
    <name evidence="1" type="ORF">NEPTK9_001515</name>
</gene>
<dbReference type="NCBIfam" id="NF033819">
    <property type="entry name" value="IS66_TnpB"/>
    <property type="match status" value="1"/>
</dbReference>
<dbReference type="Proteomes" id="UP001194714">
    <property type="component" value="Unassembled WGS sequence"/>
</dbReference>
<evidence type="ECO:0000313" key="2">
    <source>
        <dbReference type="Proteomes" id="UP001194714"/>
    </source>
</evidence>
<organism evidence="1 2">
    <name type="scientific">Candidatus Neptunichlamydia vexilliferae</name>
    <dbReference type="NCBI Taxonomy" id="1651774"/>
    <lineage>
        <taxon>Bacteria</taxon>
        <taxon>Pseudomonadati</taxon>
        <taxon>Chlamydiota</taxon>
        <taxon>Chlamydiia</taxon>
        <taxon>Parachlamydiales</taxon>
        <taxon>Simkaniaceae</taxon>
        <taxon>Candidatus Neptunichlamydia</taxon>
    </lineage>
</organism>
<dbReference type="PANTHER" id="PTHR36455:SF1">
    <property type="entry name" value="BLR8292 PROTEIN"/>
    <property type="match status" value="1"/>
</dbReference>
<keyword evidence="2" id="KW-1185">Reference proteome</keyword>
<sequence length="64" mass="7198">MLQLSPTMKVFICLQPVDFRKGIDGLAGVCRNQLELNPMDGMVFVFRNKKRTTLKCFASTIFAG</sequence>
<evidence type="ECO:0000313" key="1">
    <source>
        <dbReference type="EMBL" id="MBF5059991.1"/>
    </source>
</evidence>
<accession>A0ABS0B2N2</accession>
<evidence type="ECO:0008006" key="3">
    <source>
        <dbReference type="Google" id="ProtNLM"/>
    </source>
</evidence>
<protein>
    <recommendedName>
        <fullName evidence="3">Transposase</fullName>
    </recommendedName>
</protein>
<proteinExistence type="predicted"/>
<comment type="caution">
    <text evidence="1">The sequence shown here is derived from an EMBL/GenBank/DDBJ whole genome shotgun (WGS) entry which is preliminary data.</text>
</comment>
<name>A0ABS0B2N2_9BACT</name>
<dbReference type="InterPro" id="IPR008878">
    <property type="entry name" value="Transposase_IS66_Orf2"/>
</dbReference>
<reference evidence="1 2" key="1">
    <citation type="submission" date="2020-01" db="EMBL/GenBank/DDBJ databases">
        <title>Draft genome sequence of Cand. Neptunochlamydia vexilliferae K9.</title>
        <authorList>
            <person name="Schulz F."/>
            <person name="Koestlbacher S."/>
            <person name="Wascher F."/>
            <person name="Pizzetti I."/>
            <person name="Horn M."/>
        </authorList>
    </citation>
    <scope>NUCLEOTIDE SEQUENCE [LARGE SCALE GENOMIC DNA]</scope>
    <source>
        <strain evidence="1 2">K9</strain>
    </source>
</reference>
<dbReference type="EMBL" id="JAAEJV010000059">
    <property type="protein sequence ID" value="MBF5059991.1"/>
    <property type="molecule type" value="Genomic_DNA"/>
</dbReference>
<dbReference type="PANTHER" id="PTHR36455">
    <property type="match status" value="1"/>
</dbReference>
<dbReference type="Pfam" id="PF05717">
    <property type="entry name" value="TnpB_IS66"/>
    <property type="match status" value="1"/>
</dbReference>